<keyword evidence="2" id="KW-1185">Reference proteome</keyword>
<dbReference type="RefSeq" id="XP_003104410.2">
    <property type="nucleotide sequence ID" value="XM_003104362.2"/>
</dbReference>
<dbReference type="KEGG" id="crq:GCK72_016890"/>
<dbReference type="EMBL" id="DS268445">
    <property type="protein sequence ID" value="EFP02011.1"/>
    <property type="molecule type" value="Genomic_DNA"/>
</dbReference>
<evidence type="ECO:0000313" key="1">
    <source>
        <dbReference type="EMBL" id="EFP02011.1"/>
    </source>
</evidence>
<reference evidence="1" key="1">
    <citation type="submission" date="2007-07" db="EMBL/GenBank/DDBJ databases">
        <title>PCAP assembly of the Caenorhabditis remanei genome.</title>
        <authorList>
            <consortium name="The Caenorhabditis remanei Sequencing Consortium"/>
            <person name="Wilson R.K."/>
        </authorList>
    </citation>
    <scope>NUCLEOTIDE SEQUENCE [LARGE SCALE GENOMIC DNA]</scope>
    <source>
        <strain evidence="1">PB4641</strain>
    </source>
</reference>
<dbReference type="eggNOG" id="ENOG502TJYK">
    <property type="taxonomic scope" value="Eukaryota"/>
</dbReference>
<evidence type="ECO:0000313" key="2">
    <source>
        <dbReference type="Proteomes" id="UP000008281"/>
    </source>
</evidence>
<dbReference type="GeneID" id="9803191"/>
<gene>
    <name evidence="1" type="ORF">CRE_22830</name>
</gene>
<protein>
    <submittedName>
        <fullName evidence="1">Uncharacterized protein</fullName>
    </submittedName>
</protein>
<proteinExistence type="predicted"/>
<organism evidence="2">
    <name type="scientific">Caenorhabditis remanei</name>
    <name type="common">Caenorhabditis vulgaris</name>
    <dbReference type="NCBI Taxonomy" id="31234"/>
    <lineage>
        <taxon>Eukaryota</taxon>
        <taxon>Metazoa</taxon>
        <taxon>Ecdysozoa</taxon>
        <taxon>Nematoda</taxon>
        <taxon>Chromadorea</taxon>
        <taxon>Rhabditida</taxon>
        <taxon>Rhabditina</taxon>
        <taxon>Rhabditomorpha</taxon>
        <taxon>Rhabditoidea</taxon>
        <taxon>Rhabditidae</taxon>
        <taxon>Peloderinae</taxon>
        <taxon>Caenorhabditis</taxon>
    </lineage>
</organism>
<sequence length="192" mass="22817">MERPPAYFVHMMTGADFMKTYNTLSNELVHSLRRCQWFADKDEKKSLEILLDMFYNAYRRASTDRGVITLKELIDYMMQNILKTYSTLRINNNGNGDSRRRRVNWIINKLRMDEVNGIHKQSVNFMKQIPIEIRRDWINLSAMSALMQVTFEVGYQATSCEWSLRLSQFCVTFFEVFLDVFCQMVADEEEEE</sequence>
<accession>E3MHG5</accession>
<name>E3MHG5_CAERE</name>
<dbReference type="CTD" id="9803191"/>
<dbReference type="OMA" id="IRRDWIN"/>
<dbReference type="AlphaFoldDB" id="E3MHG5"/>
<dbReference type="Proteomes" id="UP000008281">
    <property type="component" value="Unassembled WGS sequence"/>
</dbReference>
<dbReference type="HOGENOM" id="CLU_1416375_0_0_1"/>
<dbReference type="InParanoid" id="E3MHG5"/>